<organism evidence="1 2">
    <name type="scientific">Dyadobacter linearis</name>
    <dbReference type="NCBI Taxonomy" id="2823330"/>
    <lineage>
        <taxon>Bacteria</taxon>
        <taxon>Pseudomonadati</taxon>
        <taxon>Bacteroidota</taxon>
        <taxon>Cytophagia</taxon>
        <taxon>Cytophagales</taxon>
        <taxon>Spirosomataceae</taxon>
        <taxon>Dyadobacter</taxon>
    </lineage>
</organism>
<dbReference type="SUPFAM" id="SSF51905">
    <property type="entry name" value="FAD/NAD(P)-binding domain"/>
    <property type="match status" value="1"/>
</dbReference>
<evidence type="ECO:0008006" key="3">
    <source>
        <dbReference type="Google" id="ProtNLM"/>
    </source>
</evidence>
<keyword evidence="2" id="KW-1185">Reference proteome</keyword>
<dbReference type="Pfam" id="PF13450">
    <property type="entry name" value="NAD_binding_8"/>
    <property type="match status" value="1"/>
</dbReference>
<reference evidence="1 2" key="1">
    <citation type="submission" date="2021-04" db="EMBL/GenBank/DDBJ databases">
        <authorList>
            <person name="Rodrigo-Torres L."/>
            <person name="Arahal R. D."/>
            <person name="Lucena T."/>
        </authorList>
    </citation>
    <scope>NUCLEOTIDE SEQUENCE [LARGE SCALE GENOMIC DNA]</scope>
    <source>
        <strain evidence="1 2">CECT 9623</strain>
    </source>
</reference>
<dbReference type="Proteomes" id="UP000679725">
    <property type="component" value="Unassembled WGS sequence"/>
</dbReference>
<dbReference type="EMBL" id="CAJRAU010000004">
    <property type="protein sequence ID" value="CAG5070559.1"/>
    <property type="molecule type" value="Genomic_DNA"/>
</dbReference>
<name>A0ABM8USA7_9BACT</name>
<evidence type="ECO:0000313" key="1">
    <source>
        <dbReference type="EMBL" id="CAG5070559.1"/>
    </source>
</evidence>
<dbReference type="PANTHER" id="PTHR21197">
    <property type="entry name" value="UDP-GALACTOPYRANOSE MUTASE"/>
    <property type="match status" value="1"/>
</dbReference>
<dbReference type="RefSeq" id="WP_215234434.1">
    <property type="nucleotide sequence ID" value="NZ_CAJRAU010000004.1"/>
</dbReference>
<dbReference type="InterPro" id="IPR036188">
    <property type="entry name" value="FAD/NAD-bd_sf"/>
</dbReference>
<dbReference type="PANTHER" id="PTHR21197:SF0">
    <property type="entry name" value="UDP-GALACTOPYRANOSE MUTASE"/>
    <property type="match status" value="1"/>
</dbReference>
<gene>
    <name evidence="1" type="ORF">DYBT9623_03104</name>
</gene>
<comment type="caution">
    <text evidence="1">The sequence shown here is derived from an EMBL/GenBank/DDBJ whole genome shotgun (WGS) entry which is preliminary data.</text>
</comment>
<protein>
    <recommendedName>
        <fullName evidence="3">Amine oxidase domain-containing protein</fullName>
    </recommendedName>
</protein>
<accession>A0ABM8USA7</accession>
<evidence type="ECO:0000313" key="2">
    <source>
        <dbReference type="Proteomes" id="UP000679725"/>
    </source>
</evidence>
<sequence>MIDNHNEVVLLGAGITGLAAASELGESATVFERSERPGGLVKSHCFNDGYWFDHVLHIFHCNKPDILKKVNEIVGPLLAECPPVAWIETAAGVVRYPFQLNLGSLSTEAKINCVKDFSHAFYQQKDFSGMSYGEYLTNAFGKTMCDLFYYPYNEKLWKLPLDEISTNGQLWNLHRPSFDEILRGLVEPNVLRETYNTNAFYPRPEINAPLRGMEILSQGFSRKVKKLNLSSEIVHVNPRKRTVSYARNAQVNEYRYDRHCLSTIPLPALMHLCEGVPDHLLRDVKKLKWIKVLSIALSIKGTRPVNPGCWRYFTDSEAPFTRLVFMTEFDPNNAPEEGWGLLIEIPLSADYPSALEEPIQEKAIKAIKKAGFVSDDHEIIGIHKWLADPAYVVFTPETRQIIDHCHEYLAQFDITSGGRYGSWEYSSMSRNIEDGFEIGKKLRG</sequence>
<dbReference type="Gene3D" id="3.50.50.60">
    <property type="entry name" value="FAD/NAD(P)-binding domain"/>
    <property type="match status" value="1"/>
</dbReference>
<proteinExistence type="predicted"/>